<evidence type="ECO:0000256" key="3">
    <source>
        <dbReference type="ARBA" id="ARBA00023163"/>
    </source>
</evidence>
<dbReference type="PROSITE" id="PS00041">
    <property type="entry name" value="HTH_ARAC_FAMILY_1"/>
    <property type="match status" value="1"/>
</dbReference>
<accession>A0ABY8SK50</accession>
<evidence type="ECO:0000313" key="7">
    <source>
        <dbReference type="Proteomes" id="UP001240697"/>
    </source>
</evidence>
<dbReference type="Proteomes" id="UP001240697">
    <property type="component" value="Chromosome"/>
</dbReference>
<dbReference type="PROSITE" id="PS01124">
    <property type="entry name" value="HTH_ARAC_FAMILY_2"/>
    <property type="match status" value="1"/>
</dbReference>
<evidence type="ECO:0000313" key="6">
    <source>
        <dbReference type="EMBL" id="WHS63477.1"/>
    </source>
</evidence>
<feature type="domain" description="HTH araC/xylS-type" evidence="5">
    <location>
        <begin position="217"/>
        <end position="318"/>
    </location>
</feature>
<dbReference type="PRINTS" id="PR00032">
    <property type="entry name" value="HTHARAC"/>
</dbReference>
<keyword evidence="2" id="KW-0238">DNA-binding</keyword>
<feature type="compositionally biased region" description="Polar residues" evidence="4">
    <location>
        <begin position="306"/>
        <end position="316"/>
    </location>
</feature>
<organism evidence="6 7">
    <name type="scientific">Comamonas resistens</name>
    <dbReference type="NCBI Taxonomy" id="3046670"/>
    <lineage>
        <taxon>Bacteria</taxon>
        <taxon>Pseudomonadati</taxon>
        <taxon>Pseudomonadota</taxon>
        <taxon>Betaproteobacteria</taxon>
        <taxon>Burkholderiales</taxon>
        <taxon>Comamonadaceae</taxon>
        <taxon>Comamonas</taxon>
    </lineage>
</organism>
<dbReference type="InterPro" id="IPR018062">
    <property type="entry name" value="HTH_AraC-typ_CS"/>
</dbReference>
<protein>
    <submittedName>
        <fullName evidence="6">Helix-turn-helix domain-containing protein</fullName>
    </submittedName>
</protein>
<keyword evidence="1" id="KW-0805">Transcription regulation</keyword>
<sequence length="326" mass="36222">MPSLAPCAVNRIATDAFPASQRLDQWEAYNASFLVGLRCSSFSDEGLKARQSNMAVGQLALADIDGNAHVIERTPQLVRQHPKESVFVSLVLSSGAFFYQEHSCLHLVPGDLVIYDTRHAYLFGFTHQMHQFLVDTPADWFYRDCSRAQLPGPIRIAGEAGSGRVLNHAFKNLVGDAMARPEGVDQDRMQFEACDLLRAMMAGEAAGSSALRASHLLAARAHIDEHLHRHSMDAHEVATAAGVSLRHLNRLLQAEGRSVTQLILERRLERAAMELRQAALNRYSIAEIAYRCGFASQAHFARTFRSQHGMTPTQMREQPGRHRASI</sequence>
<proteinExistence type="predicted"/>
<evidence type="ECO:0000256" key="2">
    <source>
        <dbReference type="ARBA" id="ARBA00023125"/>
    </source>
</evidence>
<dbReference type="SUPFAM" id="SSF46689">
    <property type="entry name" value="Homeodomain-like"/>
    <property type="match status" value="1"/>
</dbReference>
<reference evidence="6 7" key="1">
    <citation type="submission" date="2023-05" db="EMBL/GenBank/DDBJ databases">
        <authorList>
            <person name="Yin Y."/>
            <person name="Lu Z."/>
        </authorList>
    </citation>
    <scope>NUCLEOTIDE SEQUENCE [LARGE SCALE GENOMIC DNA]</scope>
    <source>
        <strain evidence="6 7">ZM22</strain>
    </source>
</reference>
<dbReference type="InterPro" id="IPR020449">
    <property type="entry name" value="Tscrpt_reg_AraC-type_HTH"/>
</dbReference>
<dbReference type="Gene3D" id="1.10.10.60">
    <property type="entry name" value="Homeodomain-like"/>
    <property type="match status" value="1"/>
</dbReference>
<dbReference type="EMBL" id="CP125947">
    <property type="protein sequence ID" value="WHS63477.1"/>
    <property type="molecule type" value="Genomic_DNA"/>
</dbReference>
<keyword evidence="3" id="KW-0804">Transcription</keyword>
<dbReference type="InterPro" id="IPR035418">
    <property type="entry name" value="AraC-bd_2"/>
</dbReference>
<evidence type="ECO:0000256" key="1">
    <source>
        <dbReference type="ARBA" id="ARBA00023015"/>
    </source>
</evidence>
<name>A0ABY8SK50_9BURK</name>
<dbReference type="InterPro" id="IPR018060">
    <property type="entry name" value="HTH_AraC"/>
</dbReference>
<dbReference type="Pfam" id="PF12833">
    <property type="entry name" value="HTH_18"/>
    <property type="match status" value="1"/>
</dbReference>
<dbReference type="InterPro" id="IPR009057">
    <property type="entry name" value="Homeodomain-like_sf"/>
</dbReference>
<dbReference type="RefSeq" id="WP_283484633.1">
    <property type="nucleotide sequence ID" value="NZ_CP125947.1"/>
</dbReference>
<keyword evidence="7" id="KW-1185">Reference proteome</keyword>
<dbReference type="Pfam" id="PF14525">
    <property type="entry name" value="AraC_binding_2"/>
    <property type="match status" value="1"/>
</dbReference>
<evidence type="ECO:0000256" key="4">
    <source>
        <dbReference type="SAM" id="MobiDB-lite"/>
    </source>
</evidence>
<dbReference type="PANTHER" id="PTHR46796:SF6">
    <property type="entry name" value="ARAC SUBFAMILY"/>
    <property type="match status" value="1"/>
</dbReference>
<gene>
    <name evidence="6" type="ORF">QMY55_13040</name>
</gene>
<dbReference type="InterPro" id="IPR050204">
    <property type="entry name" value="AraC_XylS_family_regulators"/>
</dbReference>
<evidence type="ECO:0000259" key="5">
    <source>
        <dbReference type="PROSITE" id="PS01124"/>
    </source>
</evidence>
<dbReference type="SMART" id="SM00342">
    <property type="entry name" value="HTH_ARAC"/>
    <property type="match status" value="1"/>
</dbReference>
<dbReference type="PANTHER" id="PTHR46796">
    <property type="entry name" value="HTH-TYPE TRANSCRIPTIONAL ACTIVATOR RHAS-RELATED"/>
    <property type="match status" value="1"/>
</dbReference>
<feature type="region of interest" description="Disordered" evidence="4">
    <location>
        <begin position="306"/>
        <end position="326"/>
    </location>
</feature>